<dbReference type="Pfam" id="PF00857">
    <property type="entry name" value="Isochorismatase"/>
    <property type="match status" value="1"/>
</dbReference>
<evidence type="ECO:0000313" key="4">
    <source>
        <dbReference type="Proteomes" id="UP000307768"/>
    </source>
</evidence>
<dbReference type="Gene3D" id="3.40.50.850">
    <property type="entry name" value="Isochorismatase-like"/>
    <property type="match status" value="1"/>
</dbReference>
<reference evidence="3 4" key="1">
    <citation type="submission" date="2019-09" db="EMBL/GenBank/DDBJ databases">
        <title>Mumia zhuanghuii sp. nov. isolated from the intestinal contents of plateau pika (Ochotona curzoniae) in the Qinghai-Tibet plateau of China.</title>
        <authorList>
            <person name="Tian Z."/>
        </authorList>
    </citation>
    <scope>NUCLEOTIDE SEQUENCE [LARGE SCALE GENOMIC DNA]</scope>
    <source>
        <strain evidence="4">350</strain>
    </source>
</reference>
<accession>A0A5Q6RR62</accession>
<keyword evidence="1" id="KW-0378">Hydrolase</keyword>
<proteinExistence type="predicted"/>
<dbReference type="SUPFAM" id="SSF52499">
    <property type="entry name" value="Isochorismatase-like hydrolases"/>
    <property type="match status" value="1"/>
</dbReference>
<dbReference type="EMBL" id="VDFQ02000005">
    <property type="protein sequence ID" value="KAA1420475.1"/>
    <property type="molecule type" value="Genomic_DNA"/>
</dbReference>
<evidence type="ECO:0000256" key="1">
    <source>
        <dbReference type="ARBA" id="ARBA00022801"/>
    </source>
</evidence>
<dbReference type="InterPro" id="IPR050272">
    <property type="entry name" value="Isochorismatase-like_hydrls"/>
</dbReference>
<evidence type="ECO:0000259" key="2">
    <source>
        <dbReference type="Pfam" id="PF00857"/>
    </source>
</evidence>
<dbReference type="GO" id="GO:0016787">
    <property type="term" value="F:hydrolase activity"/>
    <property type="evidence" value="ECO:0007669"/>
    <property type="project" value="UniProtKB-KW"/>
</dbReference>
<protein>
    <submittedName>
        <fullName evidence="3">Isochorismatase family protein</fullName>
    </submittedName>
</protein>
<dbReference type="Proteomes" id="UP000307768">
    <property type="component" value="Unassembled WGS sequence"/>
</dbReference>
<dbReference type="RefSeq" id="WP_149770644.1">
    <property type="nucleotide sequence ID" value="NZ_VDFQ02000005.1"/>
</dbReference>
<dbReference type="PANTHER" id="PTHR43540">
    <property type="entry name" value="PEROXYUREIDOACRYLATE/UREIDOACRYLATE AMIDOHYDROLASE-RELATED"/>
    <property type="match status" value="1"/>
</dbReference>
<feature type="domain" description="Isochorismatase-like" evidence="2">
    <location>
        <begin position="28"/>
        <end position="205"/>
    </location>
</feature>
<dbReference type="PANTHER" id="PTHR43540:SF1">
    <property type="entry name" value="ISOCHORISMATASE HYDROLASE"/>
    <property type="match status" value="1"/>
</dbReference>
<name>A0A5Q6RR62_9ACTN</name>
<comment type="caution">
    <text evidence="3">The sequence shown here is derived from an EMBL/GenBank/DDBJ whole genome shotgun (WGS) entry which is preliminary data.</text>
</comment>
<sequence length="221" mass="22899">MSRDEDSRDEDYVAAGFRGKVGYGSRPAVLVIDVVQAYLDPDSPLSDAGGRFESARKAAGQLVDAARAAGHPVVFTCVRFQPGMADAGLFGAKVPALAAFVDGAPGGDFPPEPAPAPGEVVVTKQYASAFFGTSLASTLRTMGVDSVLVTGFSTSGCVRASATDALQHGFKPIVVAEACGDRDAVTHDHNLFDLDAKYADVVSLDDALDHLVTTPAEGVRP</sequence>
<dbReference type="AlphaFoldDB" id="A0A5Q6RR62"/>
<gene>
    <name evidence="3" type="ORF">FE697_016050</name>
</gene>
<evidence type="ECO:0000313" key="3">
    <source>
        <dbReference type="EMBL" id="KAA1420475.1"/>
    </source>
</evidence>
<organism evidence="3 4">
    <name type="scientific">Mumia zhuanghuii</name>
    <dbReference type="NCBI Taxonomy" id="2585211"/>
    <lineage>
        <taxon>Bacteria</taxon>
        <taxon>Bacillati</taxon>
        <taxon>Actinomycetota</taxon>
        <taxon>Actinomycetes</taxon>
        <taxon>Propionibacteriales</taxon>
        <taxon>Nocardioidaceae</taxon>
        <taxon>Mumia</taxon>
    </lineage>
</organism>
<dbReference type="InterPro" id="IPR036380">
    <property type="entry name" value="Isochorismatase-like_sf"/>
</dbReference>
<dbReference type="InterPro" id="IPR000868">
    <property type="entry name" value="Isochorismatase-like_dom"/>
</dbReference>
<dbReference type="OrthoDB" id="7500697at2"/>